<sequence>MSLNPADPRDAPVREAALLIADAAAADVRTRAIRTAALRDFLAEDCQRLDDRTRVAFAALLRTIVATIGGAIHGDALERLSAAGNRKAHAALNAVEAAAICPRLYDHLLSDEAMAAALLDRVVLDLIAERLPEALIERSESEDPFDTADMATEASAVALRALEARRRGPVDQPPYAVDLDAETQFRCAWGIAAAIAVALAPVDAAARSAIEWALADATERALARHDDEDRLEAAATRFAVMRDLPLGRVAEAIEIALADGRIVLATALVAHALALSFEDVRAMIVDPRDTRLWLGLRALDLPRDTVARIGYALSEADPRRDVEAFADRIEAIMQIDPNEAAAALEHLRLPAPFRAATMAIRALGK</sequence>
<evidence type="ECO:0000313" key="2">
    <source>
        <dbReference type="Proteomes" id="UP000309138"/>
    </source>
</evidence>
<proteinExistence type="predicted"/>
<gene>
    <name evidence="1" type="ORF">FBR43_06790</name>
</gene>
<dbReference type="Proteomes" id="UP000309138">
    <property type="component" value="Unassembled WGS sequence"/>
</dbReference>
<name>A0A4U1L1N5_9SPHN</name>
<evidence type="ECO:0008006" key="3">
    <source>
        <dbReference type="Google" id="ProtNLM"/>
    </source>
</evidence>
<accession>A0A4U1L1N5</accession>
<dbReference type="AlphaFoldDB" id="A0A4U1L1N5"/>
<evidence type="ECO:0000313" key="1">
    <source>
        <dbReference type="EMBL" id="TKD50502.1"/>
    </source>
</evidence>
<reference evidence="1 2" key="1">
    <citation type="submission" date="2019-04" db="EMBL/GenBank/DDBJ databases">
        <authorList>
            <person name="Yang Y."/>
            <person name="Wei D."/>
        </authorList>
    </citation>
    <scope>NUCLEOTIDE SEQUENCE [LARGE SCALE GENOMIC DNA]</scope>
    <source>
        <strain evidence="1 2">L-1-4w-11</strain>
    </source>
</reference>
<dbReference type="EMBL" id="SWKR01000002">
    <property type="protein sequence ID" value="TKD50502.1"/>
    <property type="molecule type" value="Genomic_DNA"/>
</dbReference>
<keyword evidence="2" id="KW-1185">Reference proteome</keyword>
<dbReference type="RefSeq" id="WP_136942443.1">
    <property type="nucleotide sequence ID" value="NZ_SWKR01000002.1"/>
</dbReference>
<comment type="caution">
    <text evidence="1">The sequence shown here is derived from an EMBL/GenBank/DDBJ whole genome shotgun (WGS) entry which is preliminary data.</text>
</comment>
<dbReference type="OrthoDB" id="8194627at2"/>
<organism evidence="1 2">
    <name type="scientific">Sphingomonas baiyangensis</name>
    <dbReference type="NCBI Taxonomy" id="2572576"/>
    <lineage>
        <taxon>Bacteria</taxon>
        <taxon>Pseudomonadati</taxon>
        <taxon>Pseudomonadota</taxon>
        <taxon>Alphaproteobacteria</taxon>
        <taxon>Sphingomonadales</taxon>
        <taxon>Sphingomonadaceae</taxon>
        <taxon>Sphingomonas</taxon>
    </lineage>
</organism>
<protein>
    <recommendedName>
        <fullName evidence="3">DUF2336 domain-containing protein</fullName>
    </recommendedName>
</protein>